<keyword evidence="2" id="KW-0863">Zinc-finger</keyword>
<dbReference type="Gene3D" id="3.30.40.10">
    <property type="entry name" value="Zinc/RING finger domain, C3HC4 (zinc finger)"/>
    <property type="match status" value="1"/>
</dbReference>
<feature type="compositionally biased region" description="Basic residues" evidence="4">
    <location>
        <begin position="21"/>
        <end position="32"/>
    </location>
</feature>
<evidence type="ECO:0000256" key="4">
    <source>
        <dbReference type="SAM" id="MobiDB-lite"/>
    </source>
</evidence>
<sequence length="241" mass="27960">MSVTVKEKTEIDDKKKATMSVKKKRSFRRRPRKREDSYNTYAEQMRKHLSERFGTKRTRKINNAQETVAAMDADGCSKIVNSEKYNACMQKAEVNLLNKLYQIEAPERYLNCAWKCSLCQQRTDRSELGDLFGPYFVTLNSRSHWPSFLLKKSAHPESENTIDVWFHGDCALWTPDIELHGNKIPNLSDIMQKVWLQKCAVCKKEGASIDFGDRTYGHYPCAVGKGYEMDRLHLLARPRRA</sequence>
<evidence type="ECO:0000256" key="2">
    <source>
        <dbReference type="ARBA" id="ARBA00022771"/>
    </source>
</evidence>
<proteinExistence type="predicted"/>
<comment type="caution">
    <text evidence="6">The sequence shown here is derived from an EMBL/GenBank/DDBJ whole genome shotgun (WGS) entry which is preliminary data.</text>
</comment>
<keyword evidence="7" id="KW-1185">Reference proteome</keyword>
<feature type="region of interest" description="Disordered" evidence="4">
    <location>
        <begin position="1"/>
        <end position="35"/>
    </location>
</feature>
<dbReference type="InterPro" id="IPR013083">
    <property type="entry name" value="Znf_RING/FYVE/PHD"/>
</dbReference>
<feature type="domain" description="PHD-type" evidence="5">
    <location>
        <begin position="113"/>
        <end position="241"/>
    </location>
</feature>
<evidence type="ECO:0000259" key="5">
    <source>
        <dbReference type="PROSITE" id="PS51805"/>
    </source>
</evidence>
<evidence type="ECO:0000313" key="7">
    <source>
        <dbReference type="Proteomes" id="UP001608902"/>
    </source>
</evidence>
<gene>
    <name evidence="6" type="ORF">AB6A40_002993</name>
</gene>
<reference evidence="6 7" key="1">
    <citation type="submission" date="2024-08" db="EMBL/GenBank/DDBJ databases">
        <title>Gnathostoma spinigerum genome.</title>
        <authorList>
            <person name="Gonzalez-Bertolin B."/>
            <person name="Monzon S."/>
            <person name="Zaballos A."/>
            <person name="Jimenez P."/>
            <person name="Dekumyoy P."/>
            <person name="Varona S."/>
            <person name="Cuesta I."/>
            <person name="Sumanam S."/>
            <person name="Adisakwattana P."/>
            <person name="Gasser R.B."/>
            <person name="Hernandez-Gonzalez A."/>
            <person name="Young N.D."/>
            <person name="Perteguer M.J."/>
        </authorList>
    </citation>
    <scope>NUCLEOTIDE SEQUENCE [LARGE SCALE GENOMIC DNA]</scope>
    <source>
        <strain evidence="6">AL3</strain>
        <tissue evidence="6">Liver</tissue>
    </source>
</reference>
<evidence type="ECO:0000256" key="1">
    <source>
        <dbReference type="ARBA" id="ARBA00022723"/>
    </source>
</evidence>
<feature type="compositionally biased region" description="Basic and acidic residues" evidence="4">
    <location>
        <begin position="1"/>
        <end position="16"/>
    </location>
</feature>
<organism evidence="6 7">
    <name type="scientific">Gnathostoma spinigerum</name>
    <dbReference type="NCBI Taxonomy" id="75299"/>
    <lineage>
        <taxon>Eukaryota</taxon>
        <taxon>Metazoa</taxon>
        <taxon>Ecdysozoa</taxon>
        <taxon>Nematoda</taxon>
        <taxon>Chromadorea</taxon>
        <taxon>Rhabditida</taxon>
        <taxon>Spirurina</taxon>
        <taxon>Gnathostomatomorpha</taxon>
        <taxon>Gnathostomatoidea</taxon>
        <taxon>Gnathostomatidae</taxon>
        <taxon>Gnathostoma</taxon>
    </lineage>
</organism>
<dbReference type="InterPro" id="IPR034732">
    <property type="entry name" value="EPHD"/>
</dbReference>
<dbReference type="EMBL" id="JBGFUD010001439">
    <property type="protein sequence ID" value="MFH4976284.1"/>
    <property type="molecule type" value="Genomic_DNA"/>
</dbReference>
<dbReference type="PROSITE" id="PS51805">
    <property type="entry name" value="EPHD"/>
    <property type="match status" value="1"/>
</dbReference>
<keyword evidence="3" id="KW-0862">Zinc</keyword>
<evidence type="ECO:0000313" key="6">
    <source>
        <dbReference type="EMBL" id="MFH4976284.1"/>
    </source>
</evidence>
<name>A0ABD6EDQ5_9BILA</name>
<dbReference type="GO" id="GO:0008270">
    <property type="term" value="F:zinc ion binding"/>
    <property type="evidence" value="ECO:0007669"/>
    <property type="project" value="UniProtKB-KW"/>
</dbReference>
<protein>
    <recommendedName>
        <fullName evidence="5">PHD-type domain-containing protein</fullName>
    </recommendedName>
</protein>
<accession>A0ABD6EDQ5</accession>
<evidence type="ECO:0000256" key="3">
    <source>
        <dbReference type="ARBA" id="ARBA00022833"/>
    </source>
</evidence>
<dbReference type="Proteomes" id="UP001608902">
    <property type="component" value="Unassembled WGS sequence"/>
</dbReference>
<keyword evidence="1" id="KW-0479">Metal-binding</keyword>
<dbReference type="AlphaFoldDB" id="A0ABD6EDQ5"/>